<dbReference type="InterPro" id="IPR023591">
    <property type="entry name" value="Ribosomal_uS2_flav_dom_sf"/>
</dbReference>
<dbReference type="OrthoDB" id="2320368at2759"/>
<dbReference type="Pfam" id="PF00318">
    <property type="entry name" value="Ribosomal_S2"/>
    <property type="match status" value="1"/>
</dbReference>
<dbReference type="HAMAP" id="MF_00291_B">
    <property type="entry name" value="Ribosomal_uS2_B"/>
    <property type="match status" value="1"/>
</dbReference>
<name>A0A1A0HGT6_9ASCO</name>
<evidence type="ECO:0000256" key="3">
    <source>
        <dbReference type="ARBA" id="ARBA00022990"/>
    </source>
</evidence>
<dbReference type="GO" id="GO:0005763">
    <property type="term" value="C:mitochondrial small ribosomal subunit"/>
    <property type="evidence" value="ECO:0007669"/>
    <property type="project" value="TreeGrafter"/>
</dbReference>
<feature type="compositionally biased region" description="Polar residues" evidence="6">
    <location>
        <begin position="162"/>
        <end position="179"/>
    </location>
</feature>
<comment type="similarity">
    <text evidence="1 5">Belongs to the universal ribosomal protein uS2 family.</text>
</comment>
<evidence type="ECO:0008006" key="9">
    <source>
        <dbReference type="Google" id="ProtNLM"/>
    </source>
</evidence>
<evidence type="ECO:0000256" key="2">
    <source>
        <dbReference type="ARBA" id="ARBA00022980"/>
    </source>
</evidence>
<evidence type="ECO:0000256" key="6">
    <source>
        <dbReference type="SAM" id="MobiDB-lite"/>
    </source>
</evidence>
<dbReference type="EMBL" id="LXTC01000001">
    <property type="protein sequence ID" value="OBA23205.1"/>
    <property type="molecule type" value="Genomic_DNA"/>
</dbReference>
<dbReference type="PROSITE" id="PS00963">
    <property type="entry name" value="RIBOSOMAL_S2_2"/>
    <property type="match status" value="1"/>
</dbReference>
<dbReference type="Gene3D" id="3.40.50.10490">
    <property type="entry name" value="Glucose-6-phosphate isomerase like protein, domain 1"/>
    <property type="match status" value="1"/>
</dbReference>
<dbReference type="GO" id="GO:0003735">
    <property type="term" value="F:structural constituent of ribosome"/>
    <property type="evidence" value="ECO:0007669"/>
    <property type="project" value="InterPro"/>
</dbReference>
<dbReference type="GO" id="GO:0006412">
    <property type="term" value="P:translation"/>
    <property type="evidence" value="ECO:0007669"/>
    <property type="project" value="InterPro"/>
</dbReference>
<dbReference type="CDD" id="cd01425">
    <property type="entry name" value="RPS2"/>
    <property type="match status" value="1"/>
</dbReference>
<evidence type="ECO:0000256" key="5">
    <source>
        <dbReference type="RuleBase" id="RU003631"/>
    </source>
</evidence>
<accession>A0A1A0HGT6</accession>
<keyword evidence="2 5" id="KW-0689">Ribosomal protein</keyword>
<evidence type="ECO:0000256" key="1">
    <source>
        <dbReference type="ARBA" id="ARBA00006242"/>
    </source>
</evidence>
<dbReference type="AlphaFoldDB" id="A0A1A0HGT6"/>
<comment type="caution">
    <text evidence="7">The sequence shown here is derived from an EMBL/GenBank/DDBJ whole genome shotgun (WGS) entry which is preliminary data.</text>
</comment>
<evidence type="ECO:0000256" key="4">
    <source>
        <dbReference type="ARBA" id="ARBA00023274"/>
    </source>
</evidence>
<evidence type="ECO:0000313" key="7">
    <source>
        <dbReference type="EMBL" id="OBA23205.1"/>
    </source>
</evidence>
<keyword evidence="3" id="KW-0007">Acetylation</keyword>
<proteinExistence type="inferred from homology"/>
<dbReference type="PANTHER" id="PTHR12534:SF0">
    <property type="entry name" value="SMALL RIBOSOMAL SUBUNIT PROTEIN US2M"/>
    <property type="match status" value="1"/>
</dbReference>
<keyword evidence="8" id="KW-1185">Reference proteome</keyword>
<dbReference type="STRING" id="869754.A0A1A0HGT6"/>
<keyword evidence="4 5" id="KW-0687">Ribonucleoprotein</keyword>
<dbReference type="InterPro" id="IPR018130">
    <property type="entry name" value="Ribosomal_uS2_CS"/>
</dbReference>
<dbReference type="NCBIfam" id="TIGR01011">
    <property type="entry name" value="rpsB_bact"/>
    <property type="match status" value="1"/>
</dbReference>
<dbReference type="InterPro" id="IPR001865">
    <property type="entry name" value="Ribosomal_uS2"/>
</dbReference>
<feature type="compositionally biased region" description="Polar residues" evidence="6">
    <location>
        <begin position="469"/>
        <end position="480"/>
    </location>
</feature>
<sequence>MLRISGRARSTMCQRRLVGGMVRMNSTATVGTRDTATEPALAEVAQQKLREKVMAEALAKEEQAMLKAKALRELKERTRLAVHALNNTPSQALEDRMLHLQSQLDLLPDQNNVKQLDEQIEDFLFESMRLPAAEVGYAPWTRSSENHKDGTGQVGSAPAQRIRTTSSGSIAHQFPNLQPTPDYKAYSEQELFLRHMAHVGHTGHLGTHQTQVYEPSEDTFNPRSVSELSIAQLMAAECHLGHAKALWRPSTQPFIYGEYQGVHLIDLNHTLVALRKAAKVTRAVAAKGGVILYVGTSRLKEQQVALEEAARRSNAYCVTHRWIPGTITNFTEVSRQILGPQKALVNLADEPTGKYFTTTEGTIIKPDLIVLMNPVENRNCIGESIKLRIPTIGLCDTNMEPTLLTYPVPCNDDSMRASSLILGVLLRAAQEGVQERKLAFAHYKQAQGASLAATKMEMEKKTGDAATESVATESVATESVATDVATSDRAPTAETEQAV</sequence>
<dbReference type="PRINTS" id="PR00395">
    <property type="entry name" value="RIBOSOMALS2"/>
</dbReference>
<dbReference type="RefSeq" id="XP_018713686.1">
    <property type="nucleotide sequence ID" value="XM_018855468.1"/>
</dbReference>
<feature type="region of interest" description="Disordered" evidence="6">
    <location>
        <begin position="458"/>
        <end position="499"/>
    </location>
</feature>
<reference evidence="7 8" key="1">
    <citation type="submission" date="2016-05" db="EMBL/GenBank/DDBJ databases">
        <title>Comparative genomics of biotechnologically important yeasts.</title>
        <authorList>
            <consortium name="DOE Joint Genome Institute"/>
            <person name="Riley R."/>
            <person name="Haridas S."/>
            <person name="Wolfe K.H."/>
            <person name="Lopes M.R."/>
            <person name="Hittinger C.T."/>
            <person name="Goker M."/>
            <person name="Salamov A."/>
            <person name="Wisecaver J."/>
            <person name="Long T.M."/>
            <person name="Aerts A.L."/>
            <person name="Barry K."/>
            <person name="Choi C."/>
            <person name="Clum A."/>
            <person name="Coughlan A.Y."/>
            <person name="Deshpande S."/>
            <person name="Douglass A.P."/>
            <person name="Hanson S.J."/>
            <person name="Klenk H.-P."/>
            <person name="LaButti K."/>
            <person name="Lapidus A."/>
            <person name="Lindquist E."/>
            <person name="Lipzen A."/>
            <person name="Meier-kolthoff J.P."/>
            <person name="Ohm R.A."/>
            <person name="Otillar R.P."/>
            <person name="Pangilinan J."/>
            <person name="Peng Y."/>
            <person name="Rokas A."/>
            <person name="Rosa C.A."/>
            <person name="Scheuner C."/>
            <person name="Sibirny A.A."/>
            <person name="Slot J.C."/>
            <person name="Stielow J.B."/>
            <person name="Sun H."/>
            <person name="Kurtzman C.P."/>
            <person name="Blackwell M."/>
            <person name="Grigoriev I.V."/>
            <person name="Jeffries T.W."/>
        </authorList>
    </citation>
    <scope>NUCLEOTIDE SEQUENCE [LARGE SCALE GENOMIC DNA]</scope>
    <source>
        <strain evidence="7 8">NRRL YB-4993</strain>
    </source>
</reference>
<dbReference type="Proteomes" id="UP000092555">
    <property type="component" value="Unassembled WGS sequence"/>
</dbReference>
<gene>
    <name evidence="7" type="ORF">METBIDRAFT_29730</name>
</gene>
<dbReference type="SUPFAM" id="SSF52313">
    <property type="entry name" value="Ribosomal protein S2"/>
    <property type="match status" value="1"/>
</dbReference>
<dbReference type="GeneID" id="30028444"/>
<dbReference type="PANTHER" id="PTHR12534">
    <property type="entry name" value="30S RIBOSOMAL PROTEIN S2 PROKARYOTIC AND ORGANELLAR"/>
    <property type="match status" value="1"/>
</dbReference>
<dbReference type="InterPro" id="IPR005706">
    <property type="entry name" value="Ribosomal_uS2_bac/mit/plastid"/>
</dbReference>
<protein>
    <recommendedName>
        <fullName evidence="9">Ribosomal protein S2</fullName>
    </recommendedName>
</protein>
<organism evidence="7 8">
    <name type="scientific">Metschnikowia bicuspidata var. bicuspidata NRRL YB-4993</name>
    <dbReference type="NCBI Taxonomy" id="869754"/>
    <lineage>
        <taxon>Eukaryota</taxon>
        <taxon>Fungi</taxon>
        <taxon>Dikarya</taxon>
        <taxon>Ascomycota</taxon>
        <taxon>Saccharomycotina</taxon>
        <taxon>Pichiomycetes</taxon>
        <taxon>Metschnikowiaceae</taxon>
        <taxon>Metschnikowia</taxon>
    </lineage>
</organism>
<evidence type="ECO:0000313" key="8">
    <source>
        <dbReference type="Proteomes" id="UP000092555"/>
    </source>
</evidence>
<feature type="region of interest" description="Disordered" evidence="6">
    <location>
        <begin position="141"/>
        <end position="180"/>
    </location>
</feature>